<evidence type="ECO:0000256" key="8">
    <source>
        <dbReference type="ARBA" id="ARBA00038408"/>
    </source>
</evidence>
<dbReference type="SUPFAM" id="SSF109998">
    <property type="entry name" value="Triger factor/SurA peptide-binding domain-like"/>
    <property type="match status" value="1"/>
</dbReference>
<evidence type="ECO:0000313" key="14">
    <source>
        <dbReference type="EMBL" id="NLS13879.1"/>
    </source>
</evidence>
<evidence type="ECO:0000256" key="11">
    <source>
        <dbReference type="PROSITE-ProRule" id="PRU00278"/>
    </source>
</evidence>
<dbReference type="RefSeq" id="WP_168836973.1">
    <property type="nucleotide sequence ID" value="NZ_JABAIK010000013.1"/>
</dbReference>
<organism evidence="14 15">
    <name type="scientific">Vibrio agarilyticus</name>
    <dbReference type="NCBI Taxonomy" id="2726741"/>
    <lineage>
        <taxon>Bacteria</taxon>
        <taxon>Pseudomonadati</taxon>
        <taxon>Pseudomonadota</taxon>
        <taxon>Gammaproteobacteria</taxon>
        <taxon>Vibrionales</taxon>
        <taxon>Vibrionaceae</taxon>
        <taxon>Vibrio</taxon>
    </lineage>
</organism>
<dbReference type="Pfam" id="PF13624">
    <property type="entry name" value="SurA_N_3"/>
    <property type="match status" value="1"/>
</dbReference>
<dbReference type="NCBIfam" id="NF008054">
    <property type="entry name" value="PRK10788.1"/>
    <property type="match status" value="1"/>
</dbReference>
<dbReference type="InterPro" id="IPR046357">
    <property type="entry name" value="PPIase_dom_sf"/>
</dbReference>
<evidence type="ECO:0000256" key="3">
    <source>
        <dbReference type="ARBA" id="ARBA00022519"/>
    </source>
</evidence>
<dbReference type="Pfam" id="PF00639">
    <property type="entry name" value="Rotamase"/>
    <property type="match status" value="1"/>
</dbReference>
<comment type="similarity">
    <text evidence="8">Belongs to the PpiD chaperone family.</text>
</comment>
<dbReference type="GO" id="GO:0003755">
    <property type="term" value="F:peptidyl-prolyl cis-trans isomerase activity"/>
    <property type="evidence" value="ECO:0007669"/>
    <property type="project" value="UniProtKB-KW"/>
</dbReference>
<dbReference type="InterPro" id="IPR052029">
    <property type="entry name" value="PpiD_chaperone"/>
</dbReference>
<dbReference type="InterPro" id="IPR027304">
    <property type="entry name" value="Trigger_fact/SurA_dom_sf"/>
</dbReference>
<evidence type="ECO:0000256" key="4">
    <source>
        <dbReference type="ARBA" id="ARBA00022692"/>
    </source>
</evidence>
<gene>
    <name evidence="14" type="primary">ppiD</name>
    <name evidence="14" type="ORF">HGP28_13370</name>
</gene>
<dbReference type="PANTHER" id="PTHR47529:SF1">
    <property type="entry name" value="PERIPLASMIC CHAPERONE PPID"/>
    <property type="match status" value="1"/>
</dbReference>
<protein>
    <recommendedName>
        <fullName evidence="9">Periplasmic chaperone PpiD</fullName>
    </recommendedName>
    <alternativeName>
        <fullName evidence="10">Periplasmic folding chaperone</fullName>
    </alternativeName>
</protein>
<evidence type="ECO:0000256" key="10">
    <source>
        <dbReference type="ARBA" id="ARBA00042775"/>
    </source>
</evidence>
<dbReference type="PROSITE" id="PS01096">
    <property type="entry name" value="PPIC_PPIASE_1"/>
    <property type="match status" value="1"/>
</dbReference>
<accession>A0A7X8TSC2</accession>
<dbReference type="PROSITE" id="PS50198">
    <property type="entry name" value="PPIC_PPIASE_2"/>
    <property type="match status" value="1"/>
</dbReference>
<evidence type="ECO:0000256" key="9">
    <source>
        <dbReference type="ARBA" id="ARBA00040743"/>
    </source>
</evidence>
<dbReference type="Gene3D" id="1.10.4030.10">
    <property type="entry name" value="Porin chaperone SurA, peptide-binding domain"/>
    <property type="match status" value="1"/>
</dbReference>
<evidence type="ECO:0000259" key="13">
    <source>
        <dbReference type="PROSITE" id="PS50198"/>
    </source>
</evidence>
<dbReference type="AlphaFoldDB" id="A0A7X8TSC2"/>
<feature type="transmembrane region" description="Helical" evidence="12">
    <location>
        <begin position="12"/>
        <end position="34"/>
    </location>
</feature>
<keyword evidence="15" id="KW-1185">Reference proteome</keyword>
<evidence type="ECO:0000256" key="6">
    <source>
        <dbReference type="ARBA" id="ARBA00023136"/>
    </source>
</evidence>
<name>A0A7X8TSC2_9VIBR</name>
<evidence type="ECO:0000256" key="2">
    <source>
        <dbReference type="ARBA" id="ARBA00022475"/>
    </source>
</evidence>
<keyword evidence="11 14" id="KW-0413">Isomerase</keyword>
<dbReference type="GO" id="GO:0005886">
    <property type="term" value="C:plasma membrane"/>
    <property type="evidence" value="ECO:0007669"/>
    <property type="project" value="UniProtKB-SubCell"/>
</dbReference>
<feature type="domain" description="PpiC" evidence="13">
    <location>
        <begin position="267"/>
        <end position="358"/>
    </location>
</feature>
<dbReference type="Proteomes" id="UP000535589">
    <property type="component" value="Unassembled WGS sequence"/>
</dbReference>
<keyword evidence="7" id="KW-0143">Chaperone</keyword>
<comment type="subcellular location">
    <subcellularLocation>
        <location evidence="1">Cell inner membrane</location>
        <topology evidence="1">Single-pass type II membrane protein</topology>
        <orientation evidence="1">Periplasmic side</orientation>
    </subcellularLocation>
</comment>
<keyword evidence="6 12" id="KW-0472">Membrane</keyword>
<evidence type="ECO:0000256" key="1">
    <source>
        <dbReference type="ARBA" id="ARBA00004382"/>
    </source>
</evidence>
<evidence type="ECO:0000313" key="15">
    <source>
        <dbReference type="Proteomes" id="UP000535589"/>
    </source>
</evidence>
<keyword evidence="11" id="KW-0697">Rotamase</keyword>
<reference evidence="14 15" key="1">
    <citation type="submission" date="2020-04" db="EMBL/GenBank/DDBJ databases">
        <title>Vibrio sp. SM6, a novel species isolated from seawater.</title>
        <authorList>
            <person name="Wang X."/>
        </authorList>
    </citation>
    <scope>NUCLEOTIDE SEQUENCE [LARGE SCALE GENOMIC DNA]</scope>
    <source>
        <strain evidence="14 15">SM6</strain>
    </source>
</reference>
<keyword evidence="5 12" id="KW-1133">Transmembrane helix</keyword>
<proteinExistence type="inferred from homology"/>
<dbReference type="EMBL" id="JABAIK010000013">
    <property type="protein sequence ID" value="NLS13879.1"/>
    <property type="molecule type" value="Genomic_DNA"/>
</dbReference>
<evidence type="ECO:0000256" key="7">
    <source>
        <dbReference type="ARBA" id="ARBA00023186"/>
    </source>
</evidence>
<dbReference type="SUPFAM" id="SSF54534">
    <property type="entry name" value="FKBP-like"/>
    <property type="match status" value="1"/>
</dbReference>
<dbReference type="Gene3D" id="3.10.50.40">
    <property type="match status" value="1"/>
</dbReference>
<dbReference type="PANTHER" id="PTHR47529">
    <property type="entry name" value="PEPTIDYL-PROLYL CIS-TRANS ISOMERASE D"/>
    <property type="match status" value="1"/>
</dbReference>
<dbReference type="InterPro" id="IPR000297">
    <property type="entry name" value="PPIase_PpiC"/>
</dbReference>
<sequence>MMDRLREGVNSIAVKIILGLIILSFIFTGVGGLVGNGGNAAAKVGNNEIPRGEFEIAYQNERNRMQAQMGDYFAQLLADPAYVEQFRRSVLDRMINDALIDQQAQSMGLRVSDAQVRSEILAMTEFQRDGQFDQEIYQAALRRAGFTPDSFASYMRSQMVRDQLMAALSTSEFSLPNEIALQGKLFTQTRDIRTLTIGLQEFADKVTLNEEQIQQYYEQNPEMFTRPEQVKVSYVELSANALKEQIEISDEQAEQHYQQQLDKYSSAEQRRVSHILLSDAAAADAVAKTLAEGADFAELAKEKSEDFGSAENGGDLGFIERGVMDPAFEDAAFALTNVGDVSAVVESDFGFHIIKLDELTKAQAKPFAEVSAQIKAELRDSQAVEQFYQLQTELEKVAFEYPDSLDDAANAVNLPVQTTDFISQIDAPEVLQNPAIAAAIESPEVKEDGLNSEAIEIAPEHILVVRVEDVRDETVLPLQEVQAQVVAELSRVKGEEQAVALADKVVADLNAGNDAVLAENGLSFGESEQIDRSSNLAMTVFAMPKPQADKPVFAKNKAANGDITVIELDAVTAELDPAIVPQVAAQLERVSSQQDLASVIAVLRANADIEYFVVSN</sequence>
<keyword evidence="3" id="KW-0997">Cell inner membrane</keyword>
<dbReference type="InterPro" id="IPR023058">
    <property type="entry name" value="PPIase_PpiC_CS"/>
</dbReference>
<evidence type="ECO:0000256" key="5">
    <source>
        <dbReference type="ARBA" id="ARBA00022989"/>
    </source>
</evidence>
<comment type="caution">
    <text evidence="14">The sequence shown here is derived from an EMBL/GenBank/DDBJ whole genome shotgun (WGS) entry which is preliminary data.</text>
</comment>
<evidence type="ECO:0000256" key="12">
    <source>
        <dbReference type="SAM" id="Phobius"/>
    </source>
</evidence>
<keyword evidence="4 12" id="KW-0812">Transmembrane</keyword>
<keyword evidence="2" id="KW-1003">Cell membrane</keyword>